<dbReference type="EMBL" id="QLLQ01000011">
    <property type="protein sequence ID" value="RAJ22089.1"/>
    <property type="molecule type" value="Genomic_DNA"/>
</dbReference>
<evidence type="ECO:0000313" key="4">
    <source>
        <dbReference type="Proteomes" id="UP000248987"/>
    </source>
</evidence>
<proteinExistence type="inferred from homology"/>
<feature type="domain" description="UspA" evidence="2">
    <location>
        <begin position="1"/>
        <end position="146"/>
    </location>
</feature>
<comment type="caution">
    <text evidence="3">The sequence shown here is derived from an EMBL/GenBank/DDBJ whole genome shotgun (WGS) entry which is preliminary data.</text>
</comment>
<reference evidence="3 4" key="1">
    <citation type="submission" date="2018-06" db="EMBL/GenBank/DDBJ databases">
        <title>Genomic Encyclopedia of Archaeal and Bacterial Type Strains, Phase II (KMG-II): from individual species to whole genera.</title>
        <authorList>
            <person name="Goeker M."/>
        </authorList>
    </citation>
    <scope>NUCLEOTIDE SEQUENCE [LARGE SCALE GENOMIC DNA]</scope>
    <source>
        <strain evidence="3 4">DSM 12408</strain>
    </source>
</reference>
<dbReference type="SUPFAM" id="SSF52402">
    <property type="entry name" value="Adenine nucleotide alpha hydrolases-like"/>
    <property type="match status" value="2"/>
</dbReference>
<dbReference type="PANTHER" id="PTHR46268">
    <property type="entry name" value="STRESS RESPONSE PROTEIN NHAX"/>
    <property type="match status" value="1"/>
</dbReference>
<dbReference type="OrthoDB" id="9788959at2"/>
<accession>A0A1A7R6U9</accession>
<evidence type="ECO:0000259" key="2">
    <source>
        <dbReference type="Pfam" id="PF00582"/>
    </source>
</evidence>
<dbReference type="InterPro" id="IPR006016">
    <property type="entry name" value="UspA"/>
</dbReference>
<name>A0A1A7R6U9_9FLAO</name>
<sequence>MRNILIPTDFSDNSMNAVKYALELFKYEKCEFYIMHAYEDAIHKETAALTRENLDDVTEMMAAKSAAHLEQILKDIHEISPNPRHTYHSISANNILIDEADSIVNEKNIDLIIMGTRGKSNDKNITFGSQTLQVLKYVQCPVLAIPEKQTYTQPKKILFPTNYLIPFKRRELKLFCDMVAPYRSVIDVVYISKSTKLSIRQEDNQLFIKEALCKNEINFKTLDSKNVVEAIEQYVKDHPIDMLVMVNTRESFLESFLYPSRVDQLSLDLKVPFLAMQNLKRDA</sequence>
<dbReference type="STRING" id="49280.A9996_00440"/>
<dbReference type="Gene3D" id="3.40.50.12370">
    <property type="match status" value="1"/>
</dbReference>
<gene>
    <name evidence="3" type="ORF">LX77_02748</name>
</gene>
<protein>
    <submittedName>
        <fullName evidence="3">Nucleotide-binding universal stress UspA family protein</fullName>
    </submittedName>
</protein>
<keyword evidence="4" id="KW-1185">Reference proteome</keyword>
<dbReference type="InterPro" id="IPR006015">
    <property type="entry name" value="Universal_stress_UspA"/>
</dbReference>
<dbReference type="CDD" id="cd00293">
    <property type="entry name" value="USP-like"/>
    <property type="match status" value="1"/>
</dbReference>
<organism evidence="3 4">
    <name type="scientific">Gelidibacter algens</name>
    <dbReference type="NCBI Taxonomy" id="49280"/>
    <lineage>
        <taxon>Bacteria</taxon>
        <taxon>Pseudomonadati</taxon>
        <taxon>Bacteroidota</taxon>
        <taxon>Flavobacteriia</taxon>
        <taxon>Flavobacteriales</taxon>
        <taxon>Flavobacteriaceae</taxon>
        <taxon>Gelidibacter</taxon>
    </lineage>
</organism>
<dbReference type="Pfam" id="PF00582">
    <property type="entry name" value="Usp"/>
    <property type="match status" value="1"/>
</dbReference>
<comment type="similarity">
    <text evidence="1">Belongs to the universal stress protein A family.</text>
</comment>
<dbReference type="AlphaFoldDB" id="A0A1A7R6U9"/>
<evidence type="ECO:0000256" key="1">
    <source>
        <dbReference type="ARBA" id="ARBA00008791"/>
    </source>
</evidence>
<evidence type="ECO:0000313" key="3">
    <source>
        <dbReference type="EMBL" id="RAJ22089.1"/>
    </source>
</evidence>
<dbReference type="PRINTS" id="PR01438">
    <property type="entry name" value="UNVRSLSTRESS"/>
</dbReference>
<dbReference type="RefSeq" id="WP_066429644.1">
    <property type="nucleotide sequence ID" value="NZ_LZRN01000001.1"/>
</dbReference>
<dbReference type="PANTHER" id="PTHR46268:SF6">
    <property type="entry name" value="UNIVERSAL STRESS PROTEIN UP12"/>
    <property type="match status" value="1"/>
</dbReference>
<dbReference type="Proteomes" id="UP000248987">
    <property type="component" value="Unassembled WGS sequence"/>
</dbReference>